<gene>
    <name evidence="3" type="ORF">CLV92_11783</name>
</gene>
<dbReference type="PANTHER" id="PTHR42760:SF78">
    <property type="entry name" value="3-OXOACYL-[ACYL-CARRIER-PROTEIN] REDUCTASE [NADH]"/>
    <property type="match status" value="1"/>
</dbReference>
<evidence type="ECO:0000313" key="3">
    <source>
        <dbReference type="EMBL" id="PPK92118.1"/>
    </source>
</evidence>
<dbReference type="Gene3D" id="3.40.50.720">
    <property type="entry name" value="NAD(P)-binding Rossmann-like Domain"/>
    <property type="match status" value="2"/>
</dbReference>
<dbReference type="NCBIfam" id="NF006110">
    <property type="entry name" value="PRK08261.1"/>
    <property type="match status" value="1"/>
</dbReference>
<dbReference type="SUPFAM" id="SSF51735">
    <property type="entry name" value="NAD(P)-binding Rossmann-fold domains"/>
    <property type="match status" value="1"/>
</dbReference>
<reference evidence="3 4" key="1">
    <citation type="submission" date="2018-02" db="EMBL/GenBank/DDBJ databases">
        <title>Genomic Encyclopedia of Archaeal and Bacterial Type Strains, Phase II (KMG-II): from individual species to whole genera.</title>
        <authorList>
            <person name="Goeker M."/>
        </authorList>
    </citation>
    <scope>NUCLEOTIDE SEQUENCE [LARGE SCALE GENOMIC DNA]</scope>
    <source>
        <strain evidence="3 4">DSM 22857</strain>
    </source>
</reference>
<dbReference type="AlphaFoldDB" id="A0A2S6ID17"/>
<accession>A0A2S6ID17</accession>
<dbReference type="InterPro" id="IPR057326">
    <property type="entry name" value="KR_dom"/>
</dbReference>
<evidence type="ECO:0000256" key="1">
    <source>
        <dbReference type="ARBA" id="ARBA00006484"/>
    </source>
</evidence>
<evidence type="ECO:0000259" key="2">
    <source>
        <dbReference type="SMART" id="SM00822"/>
    </source>
</evidence>
<comment type="caution">
    <text evidence="3">The sequence shown here is derived from an EMBL/GenBank/DDBJ whole genome shotgun (WGS) entry which is preliminary data.</text>
</comment>
<sequence>MPTQPTDRYAQFVGTAPGTWLSSQLGLPRPAELRRAQPGKRVLDGPALVVGTGLAPLRADLADLLRAAGTDVLDELPEEAADHGGRLAAIVVDATGLREVAELEQVRAAVVPAFRRLAPSGRLLVVAAAVDEAATVAAAAVQQGLEGFVRSAAKEARAGATANLVRVRAGASAADWASTVEFFCSGRSAYVDGQVVTVGPAPAAAPAQERERPVAVVTGAAQGIGAAIAEALARGGAHVVCVDIAAQGEALAQVANRVGGTALHLDITSASAPAALAEHLRTRHGGADVIVHNAGITRDKLLVNTDADRWASVLEVNLAAELRIDDALLETEGALHAGARFVCLSSLSGIAGNRGQVNYSTSKAGVIGAVRAMAPLLAKRGMTANAVAPGFIETAMTARMPVATREMGRRANSLQQGGRPEDVAETVAWLADPRSRGVNGQVVRVCGQSLLGA</sequence>
<dbReference type="InterPro" id="IPR036291">
    <property type="entry name" value="NAD(P)-bd_dom_sf"/>
</dbReference>
<dbReference type="SMART" id="SM00822">
    <property type="entry name" value="PKS_KR"/>
    <property type="match status" value="1"/>
</dbReference>
<dbReference type="OrthoDB" id="9808187at2"/>
<dbReference type="Proteomes" id="UP000239485">
    <property type="component" value="Unassembled WGS sequence"/>
</dbReference>
<dbReference type="RefSeq" id="WP_104435320.1">
    <property type="nucleotide sequence ID" value="NZ_PTJD01000017.1"/>
</dbReference>
<dbReference type="EMBL" id="PTJD01000017">
    <property type="protein sequence ID" value="PPK92118.1"/>
    <property type="molecule type" value="Genomic_DNA"/>
</dbReference>
<dbReference type="InterPro" id="IPR002347">
    <property type="entry name" value="SDR_fam"/>
</dbReference>
<dbReference type="PRINTS" id="PR00080">
    <property type="entry name" value="SDRFAMILY"/>
</dbReference>
<comment type="similarity">
    <text evidence="1">Belongs to the short-chain dehydrogenases/reductases (SDR) family.</text>
</comment>
<dbReference type="PRINTS" id="PR00081">
    <property type="entry name" value="GDHRDH"/>
</dbReference>
<keyword evidence="4" id="KW-1185">Reference proteome</keyword>
<protein>
    <submittedName>
        <fullName evidence="3">3-oxoacyl-[acyl-carrier protein] reductase</fullName>
    </submittedName>
</protein>
<proteinExistence type="inferred from homology"/>
<organism evidence="3 4">
    <name type="scientific">Kineococcus xinjiangensis</name>
    <dbReference type="NCBI Taxonomy" id="512762"/>
    <lineage>
        <taxon>Bacteria</taxon>
        <taxon>Bacillati</taxon>
        <taxon>Actinomycetota</taxon>
        <taxon>Actinomycetes</taxon>
        <taxon>Kineosporiales</taxon>
        <taxon>Kineosporiaceae</taxon>
        <taxon>Kineococcus</taxon>
    </lineage>
</organism>
<dbReference type="Pfam" id="PF13561">
    <property type="entry name" value="adh_short_C2"/>
    <property type="match status" value="1"/>
</dbReference>
<evidence type="ECO:0000313" key="4">
    <source>
        <dbReference type="Proteomes" id="UP000239485"/>
    </source>
</evidence>
<dbReference type="GO" id="GO:0016616">
    <property type="term" value="F:oxidoreductase activity, acting on the CH-OH group of donors, NAD or NADP as acceptor"/>
    <property type="evidence" value="ECO:0007669"/>
    <property type="project" value="TreeGrafter"/>
</dbReference>
<dbReference type="FunFam" id="3.40.50.720:FF:000338">
    <property type="entry name" value="3-oxoacyl-ACP reductase FabG"/>
    <property type="match status" value="1"/>
</dbReference>
<dbReference type="PANTHER" id="PTHR42760">
    <property type="entry name" value="SHORT-CHAIN DEHYDROGENASES/REDUCTASES FAMILY MEMBER"/>
    <property type="match status" value="1"/>
</dbReference>
<name>A0A2S6ID17_9ACTN</name>
<feature type="domain" description="Ketoreductase" evidence="2">
    <location>
        <begin position="213"/>
        <end position="390"/>
    </location>
</feature>